<reference evidence="7 8" key="1">
    <citation type="submission" date="2021-06" db="EMBL/GenBank/DDBJ databases">
        <authorList>
            <person name="Palmer J.M."/>
        </authorList>
    </citation>
    <scope>NUCLEOTIDE SEQUENCE [LARGE SCALE GENOMIC DNA]</scope>
    <source>
        <strain evidence="7 8">XC_2019</strain>
        <tissue evidence="7">Muscle</tissue>
    </source>
</reference>
<dbReference type="InterPro" id="IPR009311">
    <property type="entry name" value="IFI6/IFI27-like"/>
</dbReference>
<comment type="similarity">
    <text evidence="2">Belongs to the IFI6/IFI27 family.</text>
</comment>
<accession>A0ABV0RIW7</accession>
<sequence>MLGISFIFREMKVNLSSPASFLHHPEQHRLTADTNRKNMEEEICKYIVMGAGGVATVALTPALLAALGFTTTGIAAGSIAAKMMSWFAVFYGGGIPAGGLVATLQSLGKQGFNMCKQVRKLSIGGV</sequence>
<keyword evidence="4 6" id="KW-1133">Transmembrane helix</keyword>
<evidence type="ECO:0000313" key="7">
    <source>
        <dbReference type="EMBL" id="MEQ2207367.1"/>
    </source>
</evidence>
<feature type="transmembrane region" description="Helical" evidence="6">
    <location>
        <begin position="46"/>
        <end position="71"/>
    </location>
</feature>
<organism evidence="7 8">
    <name type="scientific">Xenoophorus captivus</name>
    <dbReference type="NCBI Taxonomy" id="1517983"/>
    <lineage>
        <taxon>Eukaryota</taxon>
        <taxon>Metazoa</taxon>
        <taxon>Chordata</taxon>
        <taxon>Craniata</taxon>
        <taxon>Vertebrata</taxon>
        <taxon>Euteleostomi</taxon>
        <taxon>Actinopterygii</taxon>
        <taxon>Neopterygii</taxon>
        <taxon>Teleostei</taxon>
        <taxon>Neoteleostei</taxon>
        <taxon>Acanthomorphata</taxon>
        <taxon>Ovalentaria</taxon>
        <taxon>Atherinomorphae</taxon>
        <taxon>Cyprinodontiformes</taxon>
        <taxon>Goodeidae</taxon>
        <taxon>Xenoophorus</taxon>
    </lineage>
</organism>
<gene>
    <name evidence="7" type="ORF">XENOCAPTIV_011224</name>
</gene>
<dbReference type="PANTHER" id="PTHR16932">
    <property type="entry name" value="INTERFERON ALPHA-INDUCIBLE PROTEIN 27"/>
    <property type="match status" value="1"/>
</dbReference>
<evidence type="ECO:0000256" key="6">
    <source>
        <dbReference type="SAM" id="Phobius"/>
    </source>
</evidence>
<name>A0ABV0RIW7_9TELE</name>
<evidence type="ECO:0000256" key="1">
    <source>
        <dbReference type="ARBA" id="ARBA00004141"/>
    </source>
</evidence>
<protein>
    <submittedName>
        <fullName evidence="7">Uncharacterized protein</fullName>
    </submittedName>
</protein>
<dbReference type="Proteomes" id="UP001434883">
    <property type="component" value="Unassembled WGS sequence"/>
</dbReference>
<comment type="subcellular location">
    <subcellularLocation>
        <location evidence="1">Membrane</location>
        <topology evidence="1">Multi-pass membrane protein</topology>
    </subcellularLocation>
</comment>
<comment type="caution">
    <text evidence="7">The sequence shown here is derived from an EMBL/GenBank/DDBJ whole genome shotgun (WGS) entry which is preliminary data.</text>
</comment>
<dbReference type="Gene3D" id="6.10.110.10">
    <property type="match status" value="1"/>
</dbReference>
<dbReference type="InterPro" id="IPR038213">
    <property type="entry name" value="IFI6/IFI27-like_sf"/>
</dbReference>
<evidence type="ECO:0000256" key="3">
    <source>
        <dbReference type="ARBA" id="ARBA00022692"/>
    </source>
</evidence>
<evidence type="ECO:0000256" key="2">
    <source>
        <dbReference type="ARBA" id="ARBA00007262"/>
    </source>
</evidence>
<feature type="transmembrane region" description="Helical" evidence="6">
    <location>
        <begin position="83"/>
        <end position="104"/>
    </location>
</feature>
<evidence type="ECO:0000256" key="5">
    <source>
        <dbReference type="ARBA" id="ARBA00023136"/>
    </source>
</evidence>
<keyword evidence="5 6" id="KW-0472">Membrane</keyword>
<keyword evidence="3 6" id="KW-0812">Transmembrane</keyword>
<proteinExistence type="inferred from homology"/>
<keyword evidence="8" id="KW-1185">Reference proteome</keyword>
<evidence type="ECO:0000313" key="8">
    <source>
        <dbReference type="Proteomes" id="UP001434883"/>
    </source>
</evidence>
<dbReference type="EMBL" id="JAHRIN010044418">
    <property type="protein sequence ID" value="MEQ2207367.1"/>
    <property type="molecule type" value="Genomic_DNA"/>
</dbReference>
<dbReference type="Pfam" id="PF06140">
    <property type="entry name" value="Ifi-6-16"/>
    <property type="match status" value="1"/>
</dbReference>
<evidence type="ECO:0000256" key="4">
    <source>
        <dbReference type="ARBA" id="ARBA00022989"/>
    </source>
</evidence>
<dbReference type="PANTHER" id="PTHR16932:SF18">
    <property type="entry name" value="INTERFERON, ALPHA-INDUCIBLE PROTEIN 27-LIKE 2"/>
    <property type="match status" value="1"/>
</dbReference>